<dbReference type="CDD" id="cd16443">
    <property type="entry name" value="LplA"/>
    <property type="match status" value="1"/>
</dbReference>
<feature type="domain" description="BPL/LPL catalytic" evidence="3">
    <location>
        <begin position="89"/>
        <end position="273"/>
    </location>
</feature>
<dbReference type="Gene3D" id="3.30.390.50">
    <property type="entry name" value="CO dehydrogenase flavoprotein, C-terminal domain"/>
    <property type="match status" value="1"/>
</dbReference>
<dbReference type="AlphaFoldDB" id="A0A1A9USF1"/>
<dbReference type="GO" id="GO:0017118">
    <property type="term" value="F:lipoyltransferase activity"/>
    <property type="evidence" value="ECO:0007669"/>
    <property type="project" value="TreeGrafter"/>
</dbReference>
<dbReference type="InterPro" id="IPR004562">
    <property type="entry name" value="LipoylTrfase_LipoateP_Ligase"/>
</dbReference>
<evidence type="ECO:0000256" key="2">
    <source>
        <dbReference type="ARBA" id="ARBA00008242"/>
    </source>
</evidence>
<keyword evidence="5" id="KW-1185">Reference proteome</keyword>
<reference evidence="4" key="1">
    <citation type="submission" date="2020-05" db="UniProtKB">
        <authorList>
            <consortium name="EnsemblMetazoa"/>
        </authorList>
    </citation>
    <scope>IDENTIFICATION</scope>
    <source>
        <strain evidence="4">TTRI</strain>
    </source>
</reference>
<dbReference type="Proteomes" id="UP000078200">
    <property type="component" value="Unassembled WGS sequence"/>
</dbReference>
<dbReference type="InterPro" id="IPR004143">
    <property type="entry name" value="BPL_LPL_catalytic"/>
</dbReference>
<dbReference type="VEuPathDB" id="VectorBase:GAUT013762"/>
<dbReference type="GO" id="GO:0009249">
    <property type="term" value="P:protein lipoylation"/>
    <property type="evidence" value="ECO:0007669"/>
    <property type="project" value="InterPro"/>
</dbReference>
<dbReference type="FunFam" id="3.30.930.10:FF:000045">
    <property type="entry name" value="lipoyltransferase 1, mitochondrial"/>
    <property type="match status" value="1"/>
</dbReference>
<evidence type="ECO:0000313" key="4">
    <source>
        <dbReference type="EnsemblMetazoa" id="GAUT013762-PA"/>
    </source>
</evidence>
<dbReference type="PANTHER" id="PTHR12561:SF3">
    <property type="entry name" value="LIPOYLTRANSFERASE 1, MITOCHONDRIAL"/>
    <property type="match status" value="1"/>
</dbReference>
<dbReference type="Gene3D" id="3.30.930.10">
    <property type="entry name" value="Bira Bifunctional Protein, Domain 2"/>
    <property type="match status" value="1"/>
</dbReference>
<dbReference type="Pfam" id="PF21948">
    <property type="entry name" value="LplA-B_cat"/>
    <property type="match status" value="1"/>
</dbReference>
<dbReference type="GO" id="GO:0005739">
    <property type="term" value="C:mitochondrion"/>
    <property type="evidence" value="ECO:0007669"/>
    <property type="project" value="TreeGrafter"/>
</dbReference>
<evidence type="ECO:0000313" key="5">
    <source>
        <dbReference type="Proteomes" id="UP000078200"/>
    </source>
</evidence>
<sequence>MITLRAIGRNSKGAKLRTIFRLAISQRQLSSSSTTNTNTTNDDSSKDENRNITKCVSDAEIKKSVFISQSYDIFTNLALEDWLYRHFDFSHHHVLLLWANEPCVVIGRHQNPFLETNVSKIMANGIILARRSSGGGAVFHDRGNLNCTFFTPRERYNRKYNLNILTRALFREWAIKADINQRDDIVINEKKISGTAAKLGHPNAYHHCTLLVNANKTHLGDSLVREEAIYIGKATASKKSPIKNLCDVNSTVNIAQLLSAIGYEFLRTSATELEDGGNIQTMKQRGFQLINPTEKWFPGIDVLRHELSSWEWIVGKTPSFSVEKELALKTDGDKQLIMKLSVNVEKGLMADINIVMPNGDRLPVISQFQNKSFNEKNLNNIVGALKLASTDNVKQAINGL</sequence>
<evidence type="ECO:0000256" key="1">
    <source>
        <dbReference type="ARBA" id="ARBA00005085"/>
    </source>
</evidence>
<name>A0A1A9USF1_GLOAU</name>
<comment type="similarity">
    <text evidence="2">Belongs to the LplA family.</text>
</comment>
<evidence type="ECO:0000259" key="3">
    <source>
        <dbReference type="PROSITE" id="PS51733"/>
    </source>
</evidence>
<dbReference type="InterPro" id="IPR045864">
    <property type="entry name" value="aa-tRNA-synth_II/BPL/LPL"/>
</dbReference>
<proteinExistence type="inferred from homology"/>
<dbReference type="PANTHER" id="PTHR12561">
    <property type="entry name" value="LIPOATE-PROTEIN LIGASE"/>
    <property type="match status" value="1"/>
</dbReference>
<accession>A0A1A9USF1</accession>
<protein>
    <recommendedName>
        <fullName evidence="3">BPL/LPL catalytic domain-containing protein</fullName>
    </recommendedName>
</protein>
<dbReference type="PROSITE" id="PS51733">
    <property type="entry name" value="BPL_LPL_CATALYTIC"/>
    <property type="match status" value="1"/>
</dbReference>
<organism evidence="4 5">
    <name type="scientific">Glossina austeni</name>
    <name type="common">Savannah tsetse fly</name>
    <dbReference type="NCBI Taxonomy" id="7395"/>
    <lineage>
        <taxon>Eukaryota</taxon>
        <taxon>Metazoa</taxon>
        <taxon>Ecdysozoa</taxon>
        <taxon>Arthropoda</taxon>
        <taxon>Hexapoda</taxon>
        <taxon>Insecta</taxon>
        <taxon>Pterygota</taxon>
        <taxon>Neoptera</taxon>
        <taxon>Endopterygota</taxon>
        <taxon>Diptera</taxon>
        <taxon>Brachycera</taxon>
        <taxon>Muscomorpha</taxon>
        <taxon>Hippoboscoidea</taxon>
        <taxon>Glossinidae</taxon>
        <taxon>Glossina</taxon>
    </lineage>
</organism>
<comment type="pathway">
    <text evidence="1">Protein modification; protein lipoylation via exogenous pathway; protein N(6)-(lipoyl)lysine from lipoate: step 2/2.</text>
</comment>
<dbReference type="STRING" id="7395.A0A1A9USF1"/>
<dbReference type="SUPFAM" id="SSF55681">
    <property type="entry name" value="Class II aaRS and biotin synthetases"/>
    <property type="match status" value="1"/>
</dbReference>
<dbReference type="EnsemblMetazoa" id="GAUT013762-RA">
    <property type="protein sequence ID" value="GAUT013762-PA"/>
    <property type="gene ID" value="GAUT013762"/>
</dbReference>
<dbReference type="UniPathway" id="UPA00537">
    <property type="reaction ID" value="UER00595"/>
</dbReference>